<dbReference type="PROSITE" id="PS51352">
    <property type="entry name" value="THIOREDOXIN_2"/>
    <property type="match status" value="1"/>
</dbReference>
<organism evidence="4 5">
    <name type="scientific">Shouchella rhizosphaerae</name>
    <dbReference type="NCBI Taxonomy" id="866786"/>
    <lineage>
        <taxon>Bacteria</taxon>
        <taxon>Bacillati</taxon>
        <taxon>Bacillota</taxon>
        <taxon>Bacilli</taxon>
        <taxon>Bacillales</taxon>
        <taxon>Bacillaceae</taxon>
        <taxon>Shouchella</taxon>
    </lineage>
</organism>
<evidence type="ECO:0000256" key="2">
    <source>
        <dbReference type="ARBA" id="ARBA00023008"/>
    </source>
</evidence>
<evidence type="ECO:0000313" key="5">
    <source>
        <dbReference type="Proteomes" id="UP001341136"/>
    </source>
</evidence>
<evidence type="ECO:0000259" key="3">
    <source>
        <dbReference type="PROSITE" id="PS51352"/>
    </source>
</evidence>
<dbReference type="Proteomes" id="UP001341136">
    <property type="component" value="Chromosome"/>
</dbReference>
<feature type="domain" description="Thioredoxin" evidence="3">
    <location>
        <begin position="37"/>
        <end position="199"/>
    </location>
</feature>
<gene>
    <name evidence="4" type="ORF">V5G21_05610</name>
</gene>
<dbReference type="Pfam" id="PF02630">
    <property type="entry name" value="SCO1-SenC"/>
    <property type="match status" value="1"/>
</dbReference>
<dbReference type="RefSeq" id="WP_063608519.1">
    <property type="nucleotide sequence ID" value="NZ_CP144921.1"/>
</dbReference>
<comment type="similarity">
    <text evidence="1">Belongs to the SCO1/2 family.</text>
</comment>
<keyword evidence="2" id="KW-0186">Copper</keyword>
<dbReference type="Gene3D" id="3.40.30.10">
    <property type="entry name" value="Glutaredoxin"/>
    <property type="match status" value="1"/>
</dbReference>
<evidence type="ECO:0000313" key="4">
    <source>
        <dbReference type="EMBL" id="WWA31278.1"/>
    </source>
</evidence>
<dbReference type="PANTHER" id="PTHR12151:SF25">
    <property type="entry name" value="LINALOOL DEHYDRATASE_ISOMERASE DOMAIN-CONTAINING PROTEIN"/>
    <property type="match status" value="1"/>
</dbReference>
<accession>A0ABZ2D1V0</accession>
<dbReference type="PANTHER" id="PTHR12151">
    <property type="entry name" value="ELECTRON TRANSPORT PROTIN SCO1/SENC FAMILY MEMBER"/>
    <property type="match status" value="1"/>
</dbReference>
<sequence>MTNKLYLSVLSFAALLLLSSCGWIYQIGGAQSEFDATEADLEVADFAYTNQNGEEVSLSDFEGDYWLADMIFTSCPTVCPIMTPNMRELQDMAIAENLDLSFVSFSIDPENDTVEHLKGYTENIGVNDAYWDFLTGYDLEEIQAFALDSFKAPVEKTEDDFLHSTRFFLIDGEGKVVRIYDGLASDLSDIKADIQRTVK</sequence>
<dbReference type="PROSITE" id="PS51257">
    <property type="entry name" value="PROKAR_LIPOPROTEIN"/>
    <property type="match status" value="1"/>
</dbReference>
<dbReference type="SUPFAM" id="SSF52833">
    <property type="entry name" value="Thioredoxin-like"/>
    <property type="match status" value="1"/>
</dbReference>
<protein>
    <submittedName>
        <fullName evidence="4">SCO family protein</fullName>
    </submittedName>
</protein>
<name>A0ABZ2D1V0_9BACI</name>
<dbReference type="InterPro" id="IPR036249">
    <property type="entry name" value="Thioredoxin-like_sf"/>
</dbReference>
<reference evidence="4 5" key="1">
    <citation type="submission" date="2024-01" db="EMBL/GenBank/DDBJ databases">
        <title>Culturomics analysis of mouse respiratory tract.</title>
        <authorList>
            <person name="Phillips A.M."/>
            <person name="Collette N.M."/>
            <person name="Mageeney C.M."/>
            <person name="Sinha A."/>
            <person name="Hern K.E."/>
            <person name="Arkin A.P."/>
            <person name="Williams K.P."/>
            <person name="Branda S."/>
        </authorList>
    </citation>
    <scope>NUCLEOTIDE SEQUENCE [LARGE SCALE GENOMIC DNA]</scope>
    <source>
        <strain evidence="4 5">CP20</strain>
    </source>
</reference>
<proteinExistence type="inferred from homology"/>
<dbReference type="InterPro" id="IPR003782">
    <property type="entry name" value="SCO1/SenC"/>
</dbReference>
<evidence type="ECO:0000256" key="1">
    <source>
        <dbReference type="ARBA" id="ARBA00010996"/>
    </source>
</evidence>
<dbReference type="EMBL" id="CP144921">
    <property type="protein sequence ID" value="WWA31278.1"/>
    <property type="molecule type" value="Genomic_DNA"/>
</dbReference>
<keyword evidence="5" id="KW-1185">Reference proteome</keyword>
<dbReference type="InterPro" id="IPR013766">
    <property type="entry name" value="Thioredoxin_domain"/>
</dbReference>
<dbReference type="CDD" id="cd02968">
    <property type="entry name" value="SCO"/>
    <property type="match status" value="1"/>
</dbReference>